<reference evidence="2 3" key="1">
    <citation type="journal article" date="2016" name="Nat. Commun.">
        <title>Extremotolerant tardigrade genome and improved radiotolerance of human cultured cells by tardigrade-unique protein.</title>
        <authorList>
            <person name="Hashimoto T."/>
            <person name="Horikawa D.D."/>
            <person name="Saito Y."/>
            <person name="Kuwahara H."/>
            <person name="Kozuka-Hata H."/>
            <person name="Shin-I T."/>
            <person name="Minakuchi Y."/>
            <person name="Ohishi K."/>
            <person name="Motoyama A."/>
            <person name="Aizu T."/>
            <person name="Enomoto A."/>
            <person name="Kondo K."/>
            <person name="Tanaka S."/>
            <person name="Hara Y."/>
            <person name="Koshikawa S."/>
            <person name="Sagara H."/>
            <person name="Miura T."/>
            <person name="Yokobori S."/>
            <person name="Miyagawa K."/>
            <person name="Suzuki Y."/>
            <person name="Kubo T."/>
            <person name="Oyama M."/>
            <person name="Kohara Y."/>
            <person name="Fujiyama A."/>
            <person name="Arakawa K."/>
            <person name="Katayama T."/>
            <person name="Toyoda A."/>
            <person name="Kunieda T."/>
        </authorList>
    </citation>
    <scope>NUCLEOTIDE SEQUENCE [LARGE SCALE GENOMIC DNA]</scope>
    <source>
        <strain evidence="2 3">YOKOZUNA-1</strain>
    </source>
</reference>
<accession>A0A1D1UET8</accession>
<feature type="chain" id="PRO_5008897171" evidence="1">
    <location>
        <begin position="27"/>
        <end position="76"/>
    </location>
</feature>
<comment type="caution">
    <text evidence="2">The sequence shown here is derived from an EMBL/GenBank/DDBJ whole genome shotgun (WGS) entry which is preliminary data.</text>
</comment>
<dbReference type="AlphaFoldDB" id="A0A1D1UET8"/>
<evidence type="ECO:0000256" key="1">
    <source>
        <dbReference type="SAM" id="SignalP"/>
    </source>
</evidence>
<evidence type="ECO:0000313" key="2">
    <source>
        <dbReference type="EMBL" id="GAU88284.1"/>
    </source>
</evidence>
<name>A0A1D1UET8_RAMVA</name>
<dbReference type="EMBL" id="BDGG01000001">
    <property type="protein sequence ID" value="GAU88284.1"/>
    <property type="molecule type" value="Genomic_DNA"/>
</dbReference>
<sequence>MFANILLWVYCVILVISTAFPAFSYSQSISTETTKRNSTVAFVPVRESLGIAEQISRHLHSVAAWLKTLTSNELLE</sequence>
<gene>
    <name evidence="2" type="primary">RvY_01016-1</name>
    <name evidence="2" type="synonym">RvY_01016.1</name>
    <name evidence="2" type="ORF">RvY_01016</name>
</gene>
<dbReference type="Proteomes" id="UP000186922">
    <property type="component" value="Unassembled WGS sequence"/>
</dbReference>
<keyword evidence="3" id="KW-1185">Reference proteome</keyword>
<protein>
    <submittedName>
        <fullName evidence="2">Uncharacterized protein</fullName>
    </submittedName>
</protein>
<proteinExistence type="predicted"/>
<feature type="signal peptide" evidence="1">
    <location>
        <begin position="1"/>
        <end position="26"/>
    </location>
</feature>
<evidence type="ECO:0000313" key="3">
    <source>
        <dbReference type="Proteomes" id="UP000186922"/>
    </source>
</evidence>
<keyword evidence="1" id="KW-0732">Signal</keyword>
<organism evidence="2 3">
    <name type="scientific">Ramazzottius varieornatus</name>
    <name type="common">Water bear</name>
    <name type="synonym">Tardigrade</name>
    <dbReference type="NCBI Taxonomy" id="947166"/>
    <lineage>
        <taxon>Eukaryota</taxon>
        <taxon>Metazoa</taxon>
        <taxon>Ecdysozoa</taxon>
        <taxon>Tardigrada</taxon>
        <taxon>Eutardigrada</taxon>
        <taxon>Parachela</taxon>
        <taxon>Hypsibioidea</taxon>
        <taxon>Ramazzottiidae</taxon>
        <taxon>Ramazzottius</taxon>
    </lineage>
</organism>